<evidence type="ECO:0000256" key="8">
    <source>
        <dbReference type="PIRSR" id="PIRSR602401-1"/>
    </source>
</evidence>
<dbReference type="InterPro" id="IPR017972">
    <property type="entry name" value="Cyt_P450_CS"/>
</dbReference>
<feature type="transmembrane region" description="Helical" evidence="10">
    <location>
        <begin position="12"/>
        <end position="36"/>
    </location>
</feature>
<dbReference type="PROSITE" id="PS00086">
    <property type="entry name" value="CYTOCHROME_P450"/>
    <property type="match status" value="1"/>
</dbReference>
<evidence type="ECO:0000256" key="1">
    <source>
        <dbReference type="ARBA" id="ARBA00001971"/>
    </source>
</evidence>
<dbReference type="PANTHER" id="PTHR24291">
    <property type="entry name" value="CYTOCHROME P450 FAMILY 4"/>
    <property type="match status" value="1"/>
</dbReference>
<dbReference type="InterPro" id="IPR050196">
    <property type="entry name" value="Cytochrome_P450_Monoox"/>
</dbReference>
<dbReference type="PRINTS" id="PR00385">
    <property type="entry name" value="P450"/>
</dbReference>
<reference evidence="11" key="1">
    <citation type="journal article" date="2017" name="Int. J. Mol. Sci.">
        <title>Using Next-Generation Sequencing to Detect Differential Expression Genes in Bradysia odoriphaga after Exposure to Insecticides.</title>
        <authorList>
            <person name="Chen H."/>
            <person name="Lin L."/>
            <person name="Ali F."/>
            <person name="Xie M."/>
            <person name="Zhang G."/>
            <person name="Su W."/>
        </authorList>
    </citation>
    <scope>NUCLEOTIDE SEQUENCE</scope>
</reference>
<dbReference type="PANTHER" id="PTHR24291:SF106">
    <property type="entry name" value="CYTOCHROME P450 4G1-RELATED"/>
    <property type="match status" value="1"/>
</dbReference>
<dbReference type="Gene3D" id="1.10.630.10">
    <property type="entry name" value="Cytochrome P450"/>
    <property type="match status" value="1"/>
</dbReference>
<keyword evidence="5 9" id="KW-0560">Oxidoreductase</keyword>
<evidence type="ECO:0000256" key="6">
    <source>
        <dbReference type="ARBA" id="ARBA00023004"/>
    </source>
</evidence>
<dbReference type="AlphaFoldDB" id="A0A2S0E492"/>
<evidence type="ECO:0000256" key="4">
    <source>
        <dbReference type="ARBA" id="ARBA00022723"/>
    </source>
</evidence>
<dbReference type="GO" id="GO:0016705">
    <property type="term" value="F:oxidoreductase activity, acting on paired donors, with incorporation or reduction of molecular oxygen"/>
    <property type="evidence" value="ECO:0007669"/>
    <property type="project" value="InterPro"/>
</dbReference>
<evidence type="ECO:0000256" key="10">
    <source>
        <dbReference type="SAM" id="Phobius"/>
    </source>
</evidence>
<keyword evidence="10" id="KW-0472">Membrane</keyword>
<dbReference type="Pfam" id="PF00067">
    <property type="entry name" value="p450"/>
    <property type="match status" value="1"/>
</dbReference>
<keyword evidence="3 8" id="KW-0349">Heme</keyword>
<dbReference type="InterPro" id="IPR001128">
    <property type="entry name" value="Cyt_P450"/>
</dbReference>
<keyword evidence="7 9" id="KW-0503">Monooxygenase</keyword>
<dbReference type="SMR" id="A0A2S0E492"/>
<dbReference type="InterPro" id="IPR002401">
    <property type="entry name" value="Cyt_P450_E_grp-I"/>
</dbReference>
<dbReference type="GO" id="GO:0005506">
    <property type="term" value="F:iron ion binding"/>
    <property type="evidence" value="ECO:0007669"/>
    <property type="project" value="InterPro"/>
</dbReference>
<dbReference type="GO" id="GO:0004497">
    <property type="term" value="F:monooxygenase activity"/>
    <property type="evidence" value="ECO:0007669"/>
    <property type="project" value="UniProtKB-KW"/>
</dbReference>
<protein>
    <submittedName>
        <fullName evidence="11">Cytochrome P450</fullName>
    </submittedName>
</protein>
<evidence type="ECO:0000256" key="2">
    <source>
        <dbReference type="ARBA" id="ARBA00010617"/>
    </source>
</evidence>
<evidence type="ECO:0000256" key="9">
    <source>
        <dbReference type="RuleBase" id="RU000461"/>
    </source>
</evidence>
<dbReference type="InterPro" id="IPR036396">
    <property type="entry name" value="Cyt_P450_sf"/>
</dbReference>
<feature type="binding site" description="axial binding residue" evidence="8">
    <location>
        <position position="494"/>
    </location>
    <ligand>
        <name>heme</name>
        <dbReference type="ChEBI" id="CHEBI:30413"/>
    </ligand>
    <ligandPart>
        <name>Fe</name>
        <dbReference type="ChEBI" id="CHEBI:18248"/>
    </ligandPart>
</feature>
<dbReference type="CDD" id="cd20628">
    <property type="entry name" value="CYP4"/>
    <property type="match status" value="1"/>
</dbReference>
<sequence length="549" mass="62596">MATQQIVEGAQMGYVFPLMLPLITASVVLSLFYYWMQNRRIAKLGNLIPGPPTLPLLGNAHIVIGKNHNEIMELALKLGKKYTNVARVWIGPKLVVILTNPSDIEIILNSNVYIQKSDEYRFFKPWLGNGLLISNGDHWRSHRKLIAPAFHQNVLKSFVGTFNSNSLNVVKRMEKEVGKVFDIHDYMSETTVDILLETAMGHKRMGENDDGFKYAMAVMKMCDILHARHLKAYLRFDSVFNLTNVKKQQEKLLSIIHGLTKRVIKEKKALYEKNLSEGNVPSPSLAEIIADDYVEKTPTKKVEGLRDDLDDIDENDVGEKRRLAFLDLMIEAAKNGANLSDDEIKEEVDTIMFEGHDTTAAGSSFALCLMAIHQDVQARVYKELKSIFGDSSRECTFADTMEMKYLERVILESLRMYPPVPIIARKINEDVQLASENYVLPAGCTVVIGTFKVHRREDIYPNPEVFNPDNFLPERTQNRHYYSFIPFSAGPRSCVGRKYAMIKLKILISTILRNYRVKSDLKESDFRLQGDIILKRSDGFRIEIEPRVG</sequence>
<keyword evidence="6 8" id="KW-0408">Iron</keyword>
<evidence type="ECO:0000313" key="11">
    <source>
        <dbReference type="EMBL" id="ATY49602.1"/>
    </source>
</evidence>
<evidence type="ECO:0000256" key="7">
    <source>
        <dbReference type="ARBA" id="ARBA00023033"/>
    </source>
</evidence>
<accession>A0A2S0E492</accession>
<dbReference type="GO" id="GO:0020037">
    <property type="term" value="F:heme binding"/>
    <property type="evidence" value="ECO:0007669"/>
    <property type="project" value="InterPro"/>
</dbReference>
<dbReference type="EMBL" id="KY997062">
    <property type="protein sequence ID" value="ATY49602.1"/>
    <property type="molecule type" value="mRNA"/>
</dbReference>
<comment type="cofactor">
    <cofactor evidence="1 8">
        <name>heme</name>
        <dbReference type="ChEBI" id="CHEBI:30413"/>
    </cofactor>
</comment>
<evidence type="ECO:0000256" key="3">
    <source>
        <dbReference type="ARBA" id="ARBA00022617"/>
    </source>
</evidence>
<keyword evidence="4 8" id="KW-0479">Metal-binding</keyword>
<name>A0A2S0E492_9DIPT</name>
<evidence type="ECO:0000256" key="5">
    <source>
        <dbReference type="ARBA" id="ARBA00023002"/>
    </source>
</evidence>
<organism evidence="11">
    <name type="scientific">Bradysia odoriphaga</name>
    <dbReference type="NCBI Taxonomy" id="1564500"/>
    <lineage>
        <taxon>Eukaryota</taxon>
        <taxon>Metazoa</taxon>
        <taxon>Ecdysozoa</taxon>
        <taxon>Arthropoda</taxon>
        <taxon>Hexapoda</taxon>
        <taxon>Insecta</taxon>
        <taxon>Pterygota</taxon>
        <taxon>Neoptera</taxon>
        <taxon>Endopterygota</taxon>
        <taxon>Diptera</taxon>
        <taxon>Nematocera</taxon>
        <taxon>Sciaroidea</taxon>
        <taxon>Sciaridae</taxon>
        <taxon>Bradysia</taxon>
    </lineage>
</organism>
<comment type="similarity">
    <text evidence="2 9">Belongs to the cytochrome P450 family.</text>
</comment>
<dbReference type="SUPFAM" id="SSF48264">
    <property type="entry name" value="Cytochrome P450"/>
    <property type="match status" value="1"/>
</dbReference>
<keyword evidence="10" id="KW-1133">Transmembrane helix</keyword>
<proteinExistence type="evidence at transcript level"/>
<keyword evidence="10" id="KW-0812">Transmembrane</keyword>
<dbReference type="PRINTS" id="PR00463">
    <property type="entry name" value="EP450I"/>
</dbReference>